<dbReference type="CDD" id="cd18774">
    <property type="entry name" value="PDC2_HK_sensor"/>
    <property type="match status" value="1"/>
</dbReference>
<evidence type="ECO:0000313" key="3">
    <source>
        <dbReference type="EMBL" id="SMP80937.1"/>
    </source>
</evidence>
<dbReference type="Pfam" id="PF00990">
    <property type="entry name" value="GGDEF"/>
    <property type="match status" value="1"/>
</dbReference>
<dbReference type="InterPro" id="IPR043128">
    <property type="entry name" value="Rev_trsase/Diguanyl_cyclase"/>
</dbReference>
<dbReference type="PANTHER" id="PTHR46663">
    <property type="entry name" value="DIGUANYLATE CYCLASE DGCT-RELATED"/>
    <property type="match status" value="1"/>
</dbReference>
<dbReference type="Gene3D" id="3.30.70.270">
    <property type="match status" value="1"/>
</dbReference>
<evidence type="ECO:0000313" key="4">
    <source>
        <dbReference type="Proteomes" id="UP001158049"/>
    </source>
</evidence>
<dbReference type="SUPFAM" id="SSF55073">
    <property type="entry name" value="Nucleotide cyclase"/>
    <property type="match status" value="1"/>
</dbReference>
<feature type="transmembrane region" description="Helical" evidence="1">
    <location>
        <begin position="308"/>
        <end position="330"/>
    </location>
</feature>
<evidence type="ECO:0000259" key="2">
    <source>
        <dbReference type="PROSITE" id="PS50887"/>
    </source>
</evidence>
<dbReference type="CDD" id="cd01949">
    <property type="entry name" value="GGDEF"/>
    <property type="match status" value="1"/>
</dbReference>
<protein>
    <submittedName>
        <fullName evidence="3">Diguanylate cyclase (GGDEF) domain-containing protein</fullName>
    </submittedName>
</protein>
<organism evidence="3 4">
    <name type="scientific">Noviherbaspirillum suwonense</name>
    <dbReference type="NCBI Taxonomy" id="1224511"/>
    <lineage>
        <taxon>Bacteria</taxon>
        <taxon>Pseudomonadati</taxon>
        <taxon>Pseudomonadota</taxon>
        <taxon>Betaproteobacteria</taxon>
        <taxon>Burkholderiales</taxon>
        <taxon>Oxalobacteraceae</taxon>
        <taxon>Noviherbaspirillum</taxon>
    </lineage>
</organism>
<proteinExistence type="predicted"/>
<feature type="transmembrane region" description="Helical" evidence="1">
    <location>
        <begin position="12"/>
        <end position="32"/>
    </location>
</feature>
<name>A0ABY1QUT7_9BURK</name>
<dbReference type="SMART" id="SM00267">
    <property type="entry name" value="GGDEF"/>
    <property type="match status" value="1"/>
</dbReference>
<feature type="domain" description="GGDEF" evidence="2">
    <location>
        <begin position="414"/>
        <end position="546"/>
    </location>
</feature>
<comment type="caution">
    <text evidence="3">The sequence shown here is derived from an EMBL/GenBank/DDBJ whole genome shotgun (WGS) entry which is preliminary data.</text>
</comment>
<dbReference type="InterPro" id="IPR052163">
    <property type="entry name" value="DGC-Regulatory_Protein"/>
</dbReference>
<keyword evidence="1" id="KW-0812">Transmembrane</keyword>
<evidence type="ECO:0000256" key="1">
    <source>
        <dbReference type="SAM" id="Phobius"/>
    </source>
</evidence>
<dbReference type="InterPro" id="IPR000160">
    <property type="entry name" value="GGDEF_dom"/>
</dbReference>
<dbReference type="Gene3D" id="3.30.450.20">
    <property type="entry name" value="PAS domain"/>
    <property type="match status" value="1"/>
</dbReference>
<dbReference type="PANTHER" id="PTHR46663:SF2">
    <property type="entry name" value="GGDEF DOMAIN-CONTAINING PROTEIN"/>
    <property type="match status" value="1"/>
</dbReference>
<sequence length="553" mass="59749">MRFKTRNARVIPHFYSILYAIFLVPFTVTFRMTLRFDFSIKSALVLLVAICIMPASLIAFALLSYDYLRARDAQIDSSVMTARTIAYSVDKEFSSIETTLRALATSPSLSKKDLPAFYAQMSEIQSSGFMQNLVLSTLQGKQLLNSGLPFGERPPISDRTNLRLLDETNGPVISGLIKDTISNQALIAVSIPVRRAGKHIYNLSAYISPNQLARLLKQQQLAPDWIVAIIDSQSTIVARTHDMSRFSGKQASADLLDAMKFDNQGWFEGTTSEGTQVLGMFSRSAVSNWSVAIGIPSASLTGEMRKKVGWLALAIMVLLLSSIGVASFVATRIALPVRGLRAPALALGQGKDVVIPSLRLKEAKEVGAALRQASLMLQAAQHQATHDVLTGLPNRALFNDLVSRQIAISALAGTQFSVLYIDLDGFKPVNDIHGHAAGDAILCEVAQRLRSEVRDSDMSARFGGDEFAVILIGTPGKTAAKIANTLIRSVSEPYNFKGEAVRISASIGVASYPESGAVEHELLRMADLAMYQAKDAGKGQVVCASASGLHLSA</sequence>
<feature type="transmembrane region" description="Helical" evidence="1">
    <location>
        <begin position="44"/>
        <end position="65"/>
    </location>
</feature>
<dbReference type="NCBIfam" id="TIGR00254">
    <property type="entry name" value="GGDEF"/>
    <property type="match status" value="1"/>
</dbReference>
<keyword evidence="4" id="KW-1185">Reference proteome</keyword>
<keyword evidence="1" id="KW-0472">Membrane</keyword>
<dbReference type="EMBL" id="FXUL01000040">
    <property type="protein sequence ID" value="SMP80937.1"/>
    <property type="molecule type" value="Genomic_DNA"/>
</dbReference>
<reference evidence="3 4" key="1">
    <citation type="submission" date="2017-05" db="EMBL/GenBank/DDBJ databases">
        <authorList>
            <person name="Varghese N."/>
            <person name="Submissions S."/>
        </authorList>
    </citation>
    <scope>NUCLEOTIDE SEQUENCE [LARGE SCALE GENOMIC DNA]</scope>
    <source>
        <strain evidence="3 4">DSM 26001</strain>
    </source>
</reference>
<gene>
    <name evidence="3" type="ORF">SAMN06295970_1406</name>
</gene>
<keyword evidence="1" id="KW-1133">Transmembrane helix</keyword>
<dbReference type="PROSITE" id="PS50887">
    <property type="entry name" value="GGDEF"/>
    <property type="match status" value="1"/>
</dbReference>
<accession>A0ABY1QUT7</accession>
<dbReference type="Proteomes" id="UP001158049">
    <property type="component" value="Unassembled WGS sequence"/>
</dbReference>
<dbReference type="InterPro" id="IPR029787">
    <property type="entry name" value="Nucleotide_cyclase"/>
</dbReference>